<accession>A0A0C6P7N3</accession>
<feature type="domain" description="Thiolase N-terminal" evidence="7">
    <location>
        <begin position="5"/>
        <end position="213"/>
    </location>
</feature>
<dbReference type="PANTHER" id="PTHR42870">
    <property type="entry name" value="ACETYL-COA C-ACETYLTRANSFERASE"/>
    <property type="match status" value="1"/>
</dbReference>
<proteinExistence type="predicted"/>
<sequence length="417" mass="44479">MSETYIAGIGMTPLAKHLTLSVKQLSAMAIDQALQDAGIGKDAVQAAWFCNTRQGALEGQHGVRGQCSLRAYGFEGIAIFNTDNACASSSSGLMQAHAAVKAGLYDVALVVGAEKMNYPEKRKEMFEAFKGSWDRDLAEQHMQALLAMGEGMDLPPEALADTGERSVFMDIYAAQARFHMKTFGTTQRQIAAVAAKNHWHSQFNPLAQYRTPMTVEEVLADKLVAWPMTRSMCAPMSDGAAALVVVSERALKRLDARRAVRIRGLAVSSGSQRSADQVERHLTRVAALRAYEVAGVGPQDISLAELHDASAIAEILHTENCGFCDYGDGGALVESGATRLGGRLPLNVSGGLLSKGHPIGATGAIQVHEVVTQLRGEAGQRQVPGNPRLGMTENGGGFYGLEEAACVVGIFEAPSRH</sequence>
<evidence type="ECO:0000256" key="4">
    <source>
        <dbReference type="ARBA" id="ARBA00023055"/>
    </source>
</evidence>
<dbReference type="InterPro" id="IPR055140">
    <property type="entry name" value="Thiolase_C_2"/>
</dbReference>
<evidence type="ECO:0000313" key="9">
    <source>
        <dbReference type="EMBL" id="CCJ55570.1"/>
    </source>
</evidence>
<gene>
    <name evidence="9" type="ORF">BN112_3656</name>
</gene>
<dbReference type="InterPro" id="IPR002155">
    <property type="entry name" value="Thiolase"/>
</dbReference>
<evidence type="ECO:0000256" key="3">
    <source>
        <dbReference type="ARBA" id="ARBA00022679"/>
    </source>
</evidence>
<dbReference type="PIRSF" id="PIRSF000429">
    <property type="entry name" value="Ac-CoA_Ac_transf"/>
    <property type="match status" value="1"/>
</dbReference>
<dbReference type="CDD" id="cd00829">
    <property type="entry name" value="SCP-x_thiolase"/>
    <property type="match status" value="1"/>
</dbReference>
<evidence type="ECO:0000259" key="8">
    <source>
        <dbReference type="Pfam" id="PF22691"/>
    </source>
</evidence>
<organism evidence="9 10">
    <name type="scientific">Bordetella bronchiseptica 253</name>
    <dbReference type="NCBI Taxonomy" id="568707"/>
    <lineage>
        <taxon>Bacteria</taxon>
        <taxon>Pseudomonadati</taxon>
        <taxon>Pseudomonadota</taxon>
        <taxon>Betaproteobacteria</taxon>
        <taxon>Burkholderiales</taxon>
        <taxon>Alcaligenaceae</taxon>
        <taxon>Bordetella</taxon>
    </lineage>
</organism>
<keyword evidence="3" id="KW-0808">Transferase</keyword>
<dbReference type="Pfam" id="PF22691">
    <property type="entry name" value="Thiolase_C_1"/>
    <property type="match status" value="1"/>
</dbReference>
<dbReference type="RefSeq" id="WP_003815636.1">
    <property type="nucleotide sequence ID" value="NC_019382.1"/>
</dbReference>
<protein>
    <recommendedName>
        <fullName evidence="1">propanoyl-CoA C-acyltransferase</fullName>
        <ecNumber evidence="1">2.3.1.176</ecNumber>
    </recommendedName>
    <alternativeName>
        <fullName evidence="6">Propanoyl-CoA C-acyltransferase</fullName>
    </alternativeName>
</protein>
<dbReference type="AlphaFoldDB" id="A0A0C6P7N3"/>
<dbReference type="Pfam" id="PF00108">
    <property type="entry name" value="Thiolase_N"/>
    <property type="match status" value="1"/>
</dbReference>
<dbReference type="InterPro" id="IPR020616">
    <property type="entry name" value="Thiolase_N"/>
</dbReference>
<dbReference type="GO" id="GO:0006869">
    <property type="term" value="P:lipid transport"/>
    <property type="evidence" value="ECO:0007669"/>
    <property type="project" value="UniProtKB-KW"/>
</dbReference>
<dbReference type="Proteomes" id="UP000007564">
    <property type="component" value="Chromosome"/>
</dbReference>
<keyword evidence="5" id="KW-0446">Lipid-binding</keyword>
<dbReference type="EMBL" id="HE965806">
    <property type="protein sequence ID" value="CCJ55570.1"/>
    <property type="molecule type" value="Genomic_DNA"/>
</dbReference>
<evidence type="ECO:0000256" key="1">
    <source>
        <dbReference type="ARBA" id="ARBA00012352"/>
    </source>
</evidence>
<evidence type="ECO:0000256" key="5">
    <source>
        <dbReference type="ARBA" id="ARBA00023121"/>
    </source>
</evidence>
<evidence type="ECO:0000313" key="10">
    <source>
        <dbReference type="Proteomes" id="UP000007564"/>
    </source>
</evidence>
<dbReference type="SUPFAM" id="SSF53901">
    <property type="entry name" value="Thiolase-like"/>
    <property type="match status" value="1"/>
</dbReference>
<dbReference type="PANTHER" id="PTHR42870:SF1">
    <property type="entry name" value="NON-SPECIFIC LIPID-TRANSFER PROTEIN-LIKE 2"/>
    <property type="match status" value="1"/>
</dbReference>
<reference evidence="9 10" key="1">
    <citation type="journal article" date="2012" name="BMC Genomics">
        <title>Comparative genomics of the classical Bordetella subspecies: the evolution and exchange of virulence-associated diversity amongst closely related pathogens.</title>
        <authorList>
            <person name="Park J."/>
            <person name="Zhang Y."/>
            <person name="Buboltz A.M."/>
            <person name="Zhang X."/>
            <person name="Schuster S.C."/>
            <person name="Ahuja U."/>
            <person name="Liu M."/>
            <person name="Miller J.F."/>
            <person name="Sebaihia M."/>
            <person name="Bentley S.D."/>
            <person name="Parkhill J."/>
            <person name="Harvill E.T."/>
        </authorList>
    </citation>
    <scope>NUCLEOTIDE SEQUENCE [LARGE SCALE GENOMIC DNA]</scope>
    <source>
        <strain evidence="9 10">253</strain>
    </source>
</reference>
<evidence type="ECO:0000256" key="6">
    <source>
        <dbReference type="ARBA" id="ARBA00032316"/>
    </source>
</evidence>
<evidence type="ECO:0000256" key="2">
    <source>
        <dbReference type="ARBA" id="ARBA00022448"/>
    </source>
</evidence>
<keyword evidence="4" id="KW-0445">Lipid transport</keyword>
<dbReference type="OrthoDB" id="9785768at2"/>
<dbReference type="PROSITE" id="PS00737">
    <property type="entry name" value="THIOLASE_2"/>
    <property type="match status" value="1"/>
</dbReference>
<dbReference type="HOGENOM" id="CLU_035425_4_0_4"/>
<feature type="domain" description="Thiolase C-terminal" evidence="8">
    <location>
        <begin position="277"/>
        <end position="399"/>
    </location>
</feature>
<name>A0A0C6P7N3_BORBO</name>
<dbReference type="Gene3D" id="3.40.47.10">
    <property type="match status" value="1"/>
</dbReference>
<dbReference type="GO" id="GO:0003988">
    <property type="term" value="F:acetyl-CoA C-acyltransferase activity"/>
    <property type="evidence" value="ECO:0007669"/>
    <property type="project" value="UniProtKB-ARBA"/>
</dbReference>
<dbReference type="InterPro" id="IPR016039">
    <property type="entry name" value="Thiolase-like"/>
</dbReference>
<dbReference type="GeneID" id="56476734"/>
<keyword evidence="2" id="KW-0813">Transport</keyword>
<dbReference type="EC" id="2.3.1.176" evidence="1"/>
<dbReference type="KEGG" id="bbh:BN112_3656"/>
<evidence type="ECO:0000259" key="7">
    <source>
        <dbReference type="Pfam" id="PF00108"/>
    </source>
</evidence>
<dbReference type="InterPro" id="IPR020613">
    <property type="entry name" value="Thiolase_CS"/>
</dbReference>
<dbReference type="GO" id="GO:0008289">
    <property type="term" value="F:lipid binding"/>
    <property type="evidence" value="ECO:0007669"/>
    <property type="project" value="UniProtKB-KW"/>
</dbReference>